<gene>
    <name evidence="9" type="ORF">KFK14_12180</name>
</gene>
<evidence type="ECO:0000256" key="6">
    <source>
        <dbReference type="ARBA" id="ARBA00048348"/>
    </source>
</evidence>
<dbReference type="EC" id="4.2.1.1" evidence="2 8"/>
<comment type="catalytic activity">
    <reaction evidence="6 8">
        <text>hydrogencarbonate + H(+) = CO2 + H2O</text>
        <dbReference type="Rhea" id="RHEA:10748"/>
        <dbReference type="ChEBI" id="CHEBI:15377"/>
        <dbReference type="ChEBI" id="CHEBI:15378"/>
        <dbReference type="ChEBI" id="CHEBI:16526"/>
        <dbReference type="ChEBI" id="CHEBI:17544"/>
        <dbReference type="EC" id="4.2.1.1"/>
    </reaction>
</comment>
<feature type="binding site" evidence="7">
    <location>
        <position position="99"/>
    </location>
    <ligand>
        <name>Zn(2+)</name>
        <dbReference type="ChEBI" id="CHEBI:29105"/>
    </ligand>
</feature>
<evidence type="ECO:0000256" key="2">
    <source>
        <dbReference type="ARBA" id="ARBA00012925"/>
    </source>
</evidence>
<dbReference type="GO" id="GO:0015976">
    <property type="term" value="P:carbon utilization"/>
    <property type="evidence" value="ECO:0007669"/>
    <property type="project" value="InterPro"/>
</dbReference>
<evidence type="ECO:0000256" key="8">
    <source>
        <dbReference type="RuleBase" id="RU003956"/>
    </source>
</evidence>
<dbReference type="KEGG" id="spph:KFK14_12180"/>
<dbReference type="GO" id="GO:0004089">
    <property type="term" value="F:carbonate dehydratase activity"/>
    <property type="evidence" value="ECO:0007669"/>
    <property type="project" value="UniProtKB-UniRule"/>
</dbReference>
<proteinExistence type="inferred from homology"/>
<keyword evidence="4 7" id="KW-0862">Zinc</keyword>
<comment type="similarity">
    <text evidence="1 8">Belongs to the beta-class carbonic anhydrase family.</text>
</comment>
<dbReference type="InterPro" id="IPR036874">
    <property type="entry name" value="Carbonic_anhydrase_sf"/>
</dbReference>
<comment type="function">
    <text evidence="8">Reversible hydration of carbon dioxide.</text>
</comment>
<dbReference type="Pfam" id="PF00484">
    <property type="entry name" value="Pro_CA"/>
    <property type="match status" value="1"/>
</dbReference>
<keyword evidence="3 7" id="KW-0479">Metal-binding</keyword>
<evidence type="ECO:0000313" key="10">
    <source>
        <dbReference type="Proteomes" id="UP000681425"/>
    </source>
</evidence>
<dbReference type="InterPro" id="IPR015892">
    <property type="entry name" value="Carbonic_anhydrase_CS"/>
</dbReference>
<dbReference type="InterPro" id="IPR001765">
    <property type="entry name" value="Carbonic_anhydrase"/>
</dbReference>
<feature type="binding site" evidence="7">
    <location>
        <position position="102"/>
    </location>
    <ligand>
        <name>Zn(2+)</name>
        <dbReference type="ChEBI" id="CHEBI:29105"/>
    </ligand>
</feature>
<keyword evidence="5 8" id="KW-0456">Lyase</keyword>
<accession>A0A975K5K3</accession>
<name>A0A975K5K3_9SPHN</name>
<sequence length="233" mass="24901">MNELIGRVFSFESHVFPTQSELYGRLASDGQSPKALMISCADSRIVPEHIMQADPGDLFVCRNAGNIVPPHASQLGGVTATVEYAVMVLGVRDIIVCGHSDCGAMKALATDADLGSMPNVAAWLRHSHAAQKVCRENYPADLSPAEKLRNMALENVVVQLSHLRTHPSVASGIARGEIALHGWYVDIHAGQVLGMDGESGRFVPLREGEPLPVALPQARRLAGDIAPTLQAAE</sequence>
<dbReference type="PANTHER" id="PTHR11002:SF76">
    <property type="entry name" value="CARBONIC ANHYDRASE"/>
    <property type="match status" value="1"/>
</dbReference>
<dbReference type="SUPFAM" id="SSF53056">
    <property type="entry name" value="beta-carbonic anhydrase, cab"/>
    <property type="match status" value="1"/>
</dbReference>
<dbReference type="Proteomes" id="UP000681425">
    <property type="component" value="Chromosome"/>
</dbReference>
<dbReference type="EMBL" id="CP073910">
    <property type="protein sequence ID" value="QUT03907.1"/>
    <property type="molecule type" value="Genomic_DNA"/>
</dbReference>
<feature type="binding site" evidence="7">
    <location>
        <position position="42"/>
    </location>
    <ligand>
        <name>Zn(2+)</name>
        <dbReference type="ChEBI" id="CHEBI:29105"/>
    </ligand>
</feature>
<dbReference type="SMART" id="SM00947">
    <property type="entry name" value="Pro_CA"/>
    <property type="match status" value="1"/>
</dbReference>
<evidence type="ECO:0000256" key="7">
    <source>
        <dbReference type="PIRSR" id="PIRSR601765-1"/>
    </source>
</evidence>
<evidence type="ECO:0000256" key="3">
    <source>
        <dbReference type="ARBA" id="ARBA00022723"/>
    </source>
</evidence>
<dbReference type="PROSITE" id="PS00705">
    <property type="entry name" value="PROK_CO2_ANHYDRASE_2"/>
    <property type="match status" value="1"/>
</dbReference>
<reference evidence="9" key="1">
    <citation type="submission" date="2021-04" db="EMBL/GenBank/DDBJ databases">
        <title>Isolation of p-tert-butylphenol degrading bacteria Sphingobium phenoxybenzoativorans Tas13 from active sludge.</title>
        <authorList>
            <person name="Li Y."/>
        </authorList>
    </citation>
    <scope>NUCLEOTIDE SEQUENCE</scope>
    <source>
        <strain evidence="9">Tas13</strain>
    </source>
</reference>
<dbReference type="Gene3D" id="3.40.1050.10">
    <property type="entry name" value="Carbonic anhydrase"/>
    <property type="match status" value="1"/>
</dbReference>
<feature type="binding site" evidence="7">
    <location>
        <position position="40"/>
    </location>
    <ligand>
        <name>Zn(2+)</name>
        <dbReference type="ChEBI" id="CHEBI:29105"/>
    </ligand>
</feature>
<comment type="cofactor">
    <cofactor evidence="7">
        <name>Zn(2+)</name>
        <dbReference type="ChEBI" id="CHEBI:29105"/>
    </cofactor>
    <text evidence="7">Binds 1 zinc ion per subunit.</text>
</comment>
<dbReference type="AlphaFoldDB" id="A0A975K5K3"/>
<evidence type="ECO:0000256" key="4">
    <source>
        <dbReference type="ARBA" id="ARBA00022833"/>
    </source>
</evidence>
<evidence type="ECO:0000313" key="9">
    <source>
        <dbReference type="EMBL" id="QUT03907.1"/>
    </source>
</evidence>
<dbReference type="GO" id="GO:0008270">
    <property type="term" value="F:zinc ion binding"/>
    <property type="evidence" value="ECO:0007669"/>
    <property type="project" value="UniProtKB-UniRule"/>
</dbReference>
<dbReference type="PROSITE" id="PS00704">
    <property type="entry name" value="PROK_CO2_ANHYDRASE_1"/>
    <property type="match status" value="1"/>
</dbReference>
<dbReference type="PANTHER" id="PTHR11002">
    <property type="entry name" value="CARBONIC ANHYDRASE"/>
    <property type="match status" value="1"/>
</dbReference>
<dbReference type="OrthoDB" id="9797527at2"/>
<evidence type="ECO:0000256" key="5">
    <source>
        <dbReference type="ARBA" id="ARBA00023239"/>
    </source>
</evidence>
<dbReference type="InterPro" id="IPR045066">
    <property type="entry name" value="Beta_CA_cladeB"/>
</dbReference>
<dbReference type="CDD" id="cd00884">
    <property type="entry name" value="beta_CA_cladeB"/>
    <property type="match status" value="1"/>
</dbReference>
<keyword evidence="10" id="KW-1185">Reference proteome</keyword>
<dbReference type="RefSeq" id="WP_070153316.1">
    <property type="nucleotide sequence ID" value="NZ_CP073910.1"/>
</dbReference>
<evidence type="ECO:0000256" key="1">
    <source>
        <dbReference type="ARBA" id="ARBA00006217"/>
    </source>
</evidence>
<organism evidence="9 10">
    <name type="scientific">Sphingobium phenoxybenzoativorans</name>
    <dbReference type="NCBI Taxonomy" id="1592790"/>
    <lineage>
        <taxon>Bacteria</taxon>
        <taxon>Pseudomonadati</taxon>
        <taxon>Pseudomonadota</taxon>
        <taxon>Alphaproteobacteria</taxon>
        <taxon>Sphingomonadales</taxon>
        <taxon>Sphingomonadaceae</taxon>
        <taxon>Sphingobium</taxon>
    </lineage>
</organism>
<protein>
    <recommendedName>
        <fullName evidence="2 8">Carbonic anhydrase</fullName>
        <ecNumber evidence="2 8">4.2.1.1</ecNumber>
    </recommendedName>
    <alternativeName>
        <fullName evidence="8">Carbonate dehydratase</fullName>
    </alternativeName>
</protein>